<dbReference type="PANTHER" id="PTHR43630:SF1">
    <property type="entry name" value="POLY-BETA-1,6-N-ACETYL-D-GLUCOSAMINE SYNTHASE"/>
    <property type="match status" value="1"/>
</dbReference>
<dbReference type="InterPro" id="IPR001173">
    <property type="entry name" value="Glyco_trans_2-like"/>
</dbReference>
<dbReference type="SUPFAM" id="SSF53448">
    <property type="entry name" value="Nucleotide-diphospho-sugar transferases"/>
    <property type="match status" value="1"/>
</dbReference>
<dbReference type="Proteomes" id="UP000218542">
    <property type="component" value="Unassembled WGS sequence"/>
</dbReference>
<accession>A0A286TZD1</accession>
<keyword evidence="2" id="KW-0328">Glycosyltransferase</keyword>
<gene>
    <name evidence="6" type="ORF">SCALIN_C20_0011</name>
</gene>
<keyword evidence="3 6" id="KW-0808">Transferase</keyword>
<reference evidence="7" key="1">
    <citation type="journal article" date="2017" name="Environ. Microbiol. Rep.">
        <title>Genetic Diversity of Marine Anaerobic Ammonium-Oxidizing Bacteria as Revealed by Genomic and Proteomic Analyses of 'Candidatus Scalindua japonica'.</title>
        <authorList>
            <person name="Oshiki M."/>
            <person name="Mizuto K."/>
            <person name="Kimura Z."/>
            <person name="Kindaichi T."/>
            <person name="Satoh H."/>
            <person name="Okabe S."/>
        </authorList>
    </citation>
    <scope>NUCLEOTIDE SEQUENCE [LARGE SCALE GENOMIC DNA]</scope>
    <source>
        <strain evidence="7">husup-a2</strain>
    </source>
</reference>
<keyword evidence="4" id="KW-0812">Transmembrane</keyword>
<evidence type="ECO:0000313" key="7">
    <source>
        <dbReference type="Proteomes" id="UP000218542"/>
    </source>
</evidence>
<feature type="transmembrane region" description="Helical" evidence="4">
    <location>
        <begin position="243"/>
        <end position="260"/>
    </location>
</feature>
<evidence type="ECO:0000256" key="2">
    <source>
        <dbReference type="ARBA" id="ARBA00022676"/>
    </source>
</evidence>
<dbReference type="PANTHER" id="PTHR43630">
    <property type="entry name" value="POLY-BETA-1,6-N-ACETYL-D-GLUCOSAMINE SYNTHASE"/>
    <property type="match status" value="1"/>
</dbReference>
<dbReference type="InterPro" id="IPR029044">
    <property type="entry name" value="Nucleotide-diphossugar_trans"/>
</dbReference>
<dbReference type="RefSeq" id="WP_096894628.1">
    <property type="nucleotide sequence ID" value="NZ_BAOS01000020.1"/>
</dbReference>
<comment type="similarity">
    <text evidence="1">Belongs to the glycosyltransferase 2 family.</text>
</comment>
<dbReference type="AlphaFoldDB" id="A0A286TZD1"/>
<evidence type="ECO:0000256" key="3">
    <source>
        <dbReference type="ARBA" id="ARBA00022679"/>
    </source>
</evidence>
<dbReference type="OrthoDB" id="9784574at2"/>
<dbReference type="Gene3D" id="3.90.550.10">
    <property type="entry name" value="Spore Coat Polysaccharide Biosynthesis Protein SpsA, Chain A"/>
    <property type="match status" value="1"/>
</dbReference>
<organism evidence="6 7">
    <name type="scientific">Candidatus Scalindua japonica</name>
    <dbReference type="NCBI Taxonomy" id="1284222"/>
    <lineage>
        <taxon>Bacteria</taxon>
        <taxon>Pseudomonadati</taxon>
        <taxon>Planctomycetota</taxon>
        <taxon>Candidatus Brocadiia</taxon>
        <taxon>Candidatus Brocadiales</taxon>
        <taxon>Candidatus Scalinduaceae</taxon>
        <taxon>Candidatus Scalindua</taxon>
    </lineage>
</organism>
<keyword evidence="7" id="KW-1185">Reference proteome</keyword>
<comment type="caution">
    <text evidence="6">The sequence shown here is derived from an EMBL/GenBank/DDBJ whole genome shotgun (WGS) entry which is preliminary data.</text>
</comment>
<evidence type="ECO:0000256" key="4">
    <source>
        <dbReference type="SAM" id="Phobius"/>
    </source>
</evidence>
<keyword evidence="4" id="KW-1133">Transmembrane helix</keyword>
<protein>
    <submittedName>
        <fullName evidence="6">Glycosyl transferase family 2</fullName>
    </submittedName>
</protein>
<proteinExistence type="inferred from homology"/>
<keyword evidence="4" id="KW-0472">Membrane</keyword>
<evidence type="ECO:0000259" key="5">
    <source>
        <dbReference type="Pfam" id="PF00535"/>
    </source>
</evidence>
<evidence type="ECO:0000313" key="6">
    <source>
        <dbReference type="EMBL" id="GAX61234.1"/>
    </source>
</evidence>
<feature type="domain" description="Glycosyltransferase 2-like" evidence="5">
    <location>
        <begin position="9"/>
        <end position="144"/>
    </location>
</feature>
<dbReference type="Pfam" id="PF00535">
    <property type="entry name" value="Glycos_transf_2"/>
    <property type="match status" value="1"/>
</dbReference>
<dbReference type="GO" id="GO:0016757">
    <property type="term" value="F:glycosyltransferase activity"/>
    <property type="evidence" value="ECO:0007669"/>
    <property type="project" value="UniProtKB-KW"/>
</dbReference>
<name>A0A286TZD1_9BACT</name>
<dbReference type="EMBL" id="BAOS01000020">
    <property type="protein sequence ID" value="GAX61234.1"/>
    <property type="molecule type" value="Genomic_DNA"/>
</dbReference>
<sequence length="292" mass="34208">MDKKIKYVIITPVRNEEEYIEKTINSVISQTIRPIEWIIVDDGSTDNTAMIIDEYANQYGWIKTIHRHDRGFRKAGGGVIEAFYDAFNNLQFKEWDFIVKLDGDLTFSDTYFEKCFENFKKNQKLGICGGGIYNIIDGRMIYERDPIFHVRGATKIYRAKCWDDIGGLLKAPGWDTLDEVKANMNGWETRSYPELKISHHRSTGVADGTWGNWTKNGRANYISGYHPLFMILKCIKRIFQKPYFIVSIALMWGYVNGYIIKIPQVDDKDLIAYLRKQQLNKLFFRQSIWKYK</sequence>
<dbReference type="CDD" id="cd00761">
    <property type="entry name" value="Glyco_tranf_GTA_type"/>
    <property type="match status" value="1"/>
</dbReference>
<evidence type="ECO:0000256" key="1">
    <source>
        <dbReference type="ARBA" id="ARBA00006739"/>
    </source>
</evidence>